<keyword evidence="2" id="KW-1185">Reference proteome</keyword>
<dbReference type="RefSeq" id="WP_369277419.1">
    <property type="nucleotide sequence ID" value="NZ_JBJVMZ010000003.1"/>
</dbReference>
<evidence type="ECO:0000313" key="2">
    <source>
        <dbReference type="Proteomes" id="UP001631993"/>
    </source>
</evidence>
<proteinExistence type="predicted"/>
<sequence length="117" mass="12949">MWRILARFIDNASLPGRLDLQRRAWWADDLEGPQRIMAFAVWNTTPDGMAGLYQFVAVVVDADRIADPGMRATMTFLADSAYGGSRLVTLGGTAGEPEEWFSLYESCDQVTSPTGEQ</sequence>
<dbReference type="Proteomes" id="UP001631993">
    <property type="component" value="Unassembled WGS sequence"/>
</dbReference>
<accession>A0ABW9IKV9</accession>
<evidence type="ECO:0000313" key="1">
    <source>
        <dbReference type="EMBL" id="MFM9649098.1"/>
    </source>
</evidence>
<gene>
    <name evidence="1" type="ORF">ACKI1S_23500</name>
</gene>
<reference evidence="1 2" key="1">
    <citation type="submission" date="2024-12" db="EMBL/GenBank/DDBJ databases">
        <title>Forecasting of Potato common scab and diversities of Pathogenic streptomyces spp. in china.</title>
        <authorList>
            <person name="Handique U."/>
            <person name="Wu J."/>
        </authorList>
    </citation>
    <scope>NUCLEOTIDE SEQUENCE [LARGE SCALE GENOMIC DNA]</scope>
    <source>
        <strain evidence="1 2">ZRIMU1585</strain>
    </source>
</reference>
<organism evidence="1 2">
    <name type="scientific">Streptomyces galilaeus</name>
    <dbReference type="NCBI Taxonomy" id="33899"/>
    <lineage>
        <taxon>Bacteria</taxon>
        <taxon>Bacillati</taxon>
        <taxon>Actinomycetota</taxon>
        <taxon>Actinomycetes</taxon>
        <taxon>Kitasatosporales</taxon>
        <taxon>Streptomycetaceae</taxon>
        <taxon>Streptomyces</taxon>
    </lineage>
</organism>
<protein>
    <submittedName>
        <fullName evidence="1">Uncharacterized protein</fullName>
    </submittedName>
</protein>
<name>A0ABW9IKV9_STRGJ</name>
<dbReference type="EMBL" id="JBJVNE010000011">
    <property type="protein sequence ID" value="MFM9649098.1"/>
    <property type="molecule type" value="Genomic_DNA"/>
</dbReference>
<comment type="caution">
    <text evidence="1">The sequence shown here is derived from an EMBL/GenBank/DDBJ whole genome shotgun (WGS) entry which is preliminary data.</text>
</comment>